<evidence type="ECO:0000313" key="7">
    <source>
        <dbReference type="EMBL" id="HIW08605.1"/>
    </source>
</evidence>
<organism evidence="7 8">
    <name type="scientific">Candidatus Faecalibacterium intestinigallinarum</name>
    <dbReference type="NCBI Taxonomy" id="2838581"/>
    <lineage>
        <taxon>Bacteria</taxon>
        <taxon>Bacillati</taxon>
        <taxon>Bacillota</taxon>
        <taxon>Clostridia</taxon>
        <taxon>Eubacteriales</taxon>
        <taxon>Oscillospiraceae</taxon>
        <taxon>Faecalibacterium</taxon>
    </lineage>
</organism>
<dbReference type="InterPro" id="IPR017961">
    <property type="entry name" value="DNA_pol_Y-fam_little_finger"/>
</dbReference>
<dbReference type="InterPro" id="IPR043128">
    <property type="entry name" value="Rev_trsase/Diguanyl_cyclase"/>
</dbReference>
<proteinExistence type="inferred from homology"/>
<keyword evidence="2" id="KW-0515">Mutator protein</keyword>
<dbReference type="InterPro" id="IPR043502">
    <property type="entry name" value="DNA/RNA_pol_sf"/>
</dbReference>
<evidence type="ECO:0000256" key="5">
    <source>
        <dbReference type="ARBA" id="ARBA00022932"/>
    </source>
</evidence>
<reference evidence="7" key="2">
    <citation type="submission" date="2021-04" db="EMBL/GenBank/DDBJ databases">
        <authorList>
            <person name="Gilroy R."/>
        </authorList>
    </citation>
    <scope>NUCLEOTIDE SEQUENCE</scope>
    <source>
        <strain evidence="7">ChiHcolR34-3080</strain>
    </source>
</reference>
<evidence type="ECO:0000256" key="3">
    <source>
        <dbReference type="ARBA" id="ARBA00022695"/>
    </source>
</evidence>
<reference evidence="7" key="1">
    <citation type="journal article" date="2021" name="PeerJ">
        <title>Extensive microbial diversity within the chicken gut microbiome revealed by metagenomics and culture.</title>
        <authorList>
            <person name="Gilroy R."/>
            <person name="Ravi A."/>
            <person name="Getino M."/>
            <person name="Pursley I."/>
            <person name="Horton D.L."/>
            <person name="Alikhan N.F."/>
            <person name="Baker D."/>
            <person name="Gharbi K."/>
            <person name="Hall N."/>
            <person name="Watson M."/>
            <person name="Adriaenssens E.M."/>
            <person name="Foster-Nyarko E."/>
            <person name="Jarju S."/>
            <person name="Secka A."/>
            <person name="Antonio M."/>
            <person name="Oren A."/>
            <person name="Chaudhuri R.R."/>
            <person name="La Ragione R."/>
            <person name="Hildebrand F."/>
            <person name="Pallen M.J."/>
        </authorList>
    </citation>
    <scope>NUCLEOTIDE SEQUENCE</scope>
    <source>
        <strain evidence="7">ChiHcolR34-3080</strain>
    </source>
</reference>
<evidence type="ECO:0000256" key="2">
    <source>
        <dbReference type="ARBA" id="ARBA00022457"/>
    </source>
</evidence>
<comment type="similarity">
    <text evidence="1">Belongs to the DNA polymerase type-Y family.</text>
</comment>
<keyword evidence="5" id="KW-0808">Transferase</keyword>
<keyword evidence="4" id="KW-0227">DNA damage</keyword>
<dbReference type="EMBL" id="DXHQ01000048">
    <property type="protein sequence ID" value="HIW08605.1"/>
    <property type="molecule type" value="Genomic_DNA"/>
</dbReference>
<keyword evidence="7" id="KW-0489">Methyltransferase</keyword>
<dbReference type="Pfam" id="PF11799">
    <property type="entry name" value="IMS_C"/>
    <property type="match status" value="1"/>
</dbReference>
<dbReference type="Gene3D" id="3.30.70.270">
    <property type="match status" value="1"/>
</dbReference>
<evidence type="ECO:0000259" key="6">
    <source>
        <dbReference type="PROSITE" id="PS50173"/>
    </source>
</evidence>
<evidence type="ECO:0000256" key="4">
    <source>
        <dbReference type="ARBA" id="ARBA00022763"/>
    </source>
</evidence>
<dbReference type="GO" id="GO:0005829">
    <property type="term" value="C:cytosol"/>
    <property type="evidence" value="ECO:0007669"/>
    <property type="project" value="TreeGrafter"/>
</dbReference>
<keyword evidence="3" id="KW-0548">Nucleotidyltransferase</keyword>
<dbReference type="GO" id="GO:0032259">
    <property type="term" value="P:methylation"/>
    <property type="evidence" value="ECO:0007669"/>
    <property type="project" value="UniProtKB-KW"/>
</dbReference>
<dbReference type="Pfam" id="PF00817">
    <property type="entry name" value="IMS"/>
    <property type="match status" value="1"/>
</dbReference>
<dbReference type="GO" id="GO:0003684">
    <property type="term" value="F:damaged DNA binding"/>
    <property type="evidence" value="ECO:0007669"/>
    <property type="project" value="InterPro"/>
</dbReference>
<name>A0A9D1Q888_9FIRM</name>
<dbReference type="Gene3D" id="1.10.150.20">
    <property type="entry name" value="5' to 3' exonuclease, C-terminal subdomain"/>
    <property type="match status" value="1"/>
</dbReference>
<accession>A0A9D1Q888</accession>
<feature type="domain" description="UmuC" evidence="6">
    <location>
        <begin position="7"/>
        <end position="245"/>
    </location>
</feature>
<dbReference type="GO" id="GO:0008168">
    <property type="term" value="F:methyltransferase activity"/>
    <property type="evidence" value="ECO:0007669"/>
    <property type="project" value="UniProtKB-KW"/>
</dbReference>
<dbReference type="GO" id="GO:0042276">
    <property type="term" value="P:error-prone translesion synthesis"/>
    <property type="evidence" value="ECO:0007669"/>
    <property type="project" value="TreeGrafter"/>
</dbReference>
<comment type="caution">
    <text evidence="7">The sequence shown here is derived from an EMBL/GenBank/DDBJ whole genome shotgun (WGS) entry which is preliminary data.</text>
</comment>
<dbReference type="PROSITE" id="PS50173">
    <property type="entry name" value="UMUC"/>
    <property type="match status" value="1"/>
</dbReference>
<dbReference type="AlphaFoldDB" id="A0A9D1Q888"/>
<evidence type="ECO:0000313" key="8">
    <source>
        <dbReference type="Proteomes" id="UP000823933"/>
    </source>
</evidence>
<keyword evidence="5" id="KW-0239">DNA-directed DNA polymerase</keyword>
<dbReference type="InterPro" id="IPR001126">
    <property type="entry name" value="UmuC"/>
</dbReference>
<dbReference type="InterPro" id="IPR050116">
    <property type="entry name" value="DNA_polymerase-Y"/>
</dbReference>
<dbReference type="GO" id="GO:0009432">
    <property type="term" value="P:SOS response"/>
    <property type="evidence" value="ECO:0007669"/>
    <property type="project" value="TreeGrafter"/>
</dbReference>
<protein>
    <submittedName>
        <fullName evidence="7">DNA methylase</fullName>
    </submittedName>
</protein>
<dbReference type="PANTHER" id="PTHR11076:SF35">
    <property type="entry name" value="DNA REPAIR PROTEIN HOMOLOG YOBH"/>
    <property type="match status" value="1"/>
</dbReference>
<dbReference type="GO" id="GO:0003887">
    <property type="term" value="F:DNA-directed DNA polymerase activity"/>
    <property type="evidence" value="ECO:0007669"/>
    <property type="project" value="UniProtKB-KW"/>
</dbReference>
<dbReference type="SUPFAM" id="SSF56672">
    <property type="entry name" value="DNA/RNA polymerases"/>
    <property type="match status" value="1"/>
</dbReference>
<sequence>MAAPRTYFAIDLKSYYASAECAARGLDPLTTNLVVADLTRTEKTICLAVSPSLKALGIPGRARLFEVVQKVGQANAGRLRQAVRSRQAVRREGKWALREASCDARELAADPAREIGYLVAPPRMAYYEQVSRQIYGIYLRYIAPEDMVVYSIDEVFIDATAYLELYRTTAHDLARTIIREVLAATGITATAGIGSNLYLAKLAMDITAKHAAPDKDGVRIAELDETSFRLQLWDHRPLTDFWQVGPGTARRLEKHGIRTMGELARTSLYDQELFYREFGVNAEILIDHAWGIEPCGMKEIAAYRPETNSISEGQVLSCPYSWEKARIIVQEMADSLVWQLAGKGLVTDGVVLDIGYDRENCDKGGYRGPVHIDRYGRRLPKPAHGSTRLAVPTSLGSQIGEAALALYDRIADRSLTVRRLNLAAIRVERDCGFVQADLFTDTARLEKEKSLQQAMLALRKKYGKNAVLKGTNYLEGATMRQRNGLIGGHKAE</sequence>
<evidence type="ECO:0000256" key="1">
    <source>
        <dbReference type="ARBA" id="ARBA00010945"/>
    </source>
</evidence>
<dbReference type="PANTHER" id="PTHR11076">
    <property type="entry name" value="DNA REPAIR POLYMERASE UMUC / TRANSFERASE FAMILY MEMBER"/>
    <property type="match status" value="1"/>
</dbReference>
<dbReference type="Proteomes" id="UP000823933">
    <property type="component" value="Unassembled WGS sequence"/>
</dbReference>
<gene>
    <name evidence="7" type="ORF">H9890_04285</name>
</gene>
<dbReference type="GO" id="GO:0006281">
    <property type="term" value="P:DNA repair"/>
    <property type="evidence" value="ECO:0007669"/>
    <property type="project" value="InterPro"/>
</dbReference>